<dbReference type="GO" id="GO:0005096">
    <property type="term" value="F:GTPase activator activity"/>
    <property type="evidence" value="ECO:0007669"/>
    <property type="project" value="InterPro"/>
</dbReference>
<dbReference type="PROSITE" id="PS50115">
    <property type="entry name" value="ARFGAP"/>
    <property type="match status" value="1"/>
</dbReference>
<dbReference type="InterPro" id="IPR000198">
    <property type="entry name" value="RhoGAP_dom"/>
</dbReference>
<dbReference type="PANTHER" id="PTHR45899">
    <property type="entry name" value="RHO GTPASE ACTIVATING PROTEIN AT 15B, ISOFORM C"/>
    <property type="match status" value="1"/>
</dbReference>
<dbReference type="InterPro" id="IPR038508">
    <property type="entry name" value="ArfGAP_dom_sf"/>
</dbReference>
<dbReference type="InterPro" id="IPR008936">
    <property type="entry name" value="Rho_GTPase_activation_prot"/>
</dbReference>
<dbReference type="Gene3D" id="1.10.220.150">
    <property type="entry name" value="Arf GTPase activating protein"/>
    <property type="match status" value="1"/>
</dbReference>
<dbReference type="Gene3D" id="3.10.20.90">
    <property type="entry name" value="Phosphatidylinositol 3-kinase Catalytic Subunit, Chain A, domain 1"/>
    <property type="match status" value="1"/>
</dbReference>
<dbReference type="SUPFAM" id="SSF48350">
    <property type="entry name" value="GTPase activation domain, GAP"/>
    <property type="match status" value="1"/>
</dbReference>
<feature type="domain" description="Arf-GAP" evidence="3">
    <location>
        <begin position="168"/>
        <end position="248"/>
    </location>
</feature>
<accession>A0A1I8GZC8</accession>
<dbReference type="InterPro" id="IPR052227">
    <property type="entry name" value="Arf-Rho-GAP_ANK-PH_domain"/>
</dbReference>
<dbReference type="SUPFAM" id="SSF57863">
    <property type="entry name" value="ArfGap/RecO-like zinc finger"/>
    <property type="match status" value="1"/>
</dbReference>
<keyword evidence="5" id="KW-1185">Reference proteome</keyword>
<evidence type="ECO:0000313" key="6">
    <source>
        <dbReference type="WBParaSite" id="maker-uti_cns_0003639-snap-gene-0.2-mRNA-1"/>
    </source>
</evidence>
<dbReference type="WBParaSite" id="maker-uti_cns_0003639-snap-gene-0.2-mRNA-1">
    <property type="protein sequence ID" value="maker-uti_cns_0003639-snap-gene-0.2-mRNA-1"/>
    <property type="gene ID" value="maker-uti_cns_0003639-snap-gene-0.2"/>
</dbReference>
<dbReference type="InterPro" id="IPR037278">
    <property type="entry name" value="ARFGAP/RecO"/>
</dbReference>
<feature type="domain" description="Ubiquitin-like" evidence="2">
    <location>
        <begin position="1157"/>
        <end position="1240"/>
    </location>
</feature>
<keyword evidence="1" id="KW-0862">Zinc</keyword>
<protein>
    <submittedName>
        <fullName evidence="6">Arf-GAP domain-containing protein</fullName>
    </submittedName>
</protein>
<dbReference type="Pfam" id="PF00620">
    <property type="entry name" value="RhoGAP"/>
    <property type="match status" value="1"/>
</dbReference>
<dbReference type="PROSITE" id="PS50238">
    <property type="entry name" value="RHOGAP"/>
    <property type="match status" value="1"/>
</dbReference>
<dbReference type="GO" id="GO:0005547">
    <property type="term" value="F:phosphatidylinositol-3,4,5-trisphosphate binding"/>
    <property type="evidence" value="ECO:0007669"/>
    <property type="project" value="TreeGrafter"/>
</dbReference>
<feature type="domain" description="Rho-GAP" evidence="4">
    <location>
        <begin position="548"/>
        <end position="757"/>
    </location>
</feature>
<evidence type="ECO:0000256" key="1">
    <source>
        <dbReference type="PROSITE-ProRule" id="PRU00288"/>
    </source>
</evidence>
<proteinExistence type="predicted"/>
<dbReference type="PANTHER" id="PTHR45899:SF2">
    <property type="entry name" value="RHO GTPASE ACTIVATING PROTEIN AT 15B, ISOFORM C"/>
    <property type="match status" value="1"/>
</dbReference>
<keyword evidence="1" id="KW-0479">Metal-binding</keyword>
<dbReference type="Gene3D" id="1.10.555.10">
    <property type="entry name" value="Rho GTPase activation protein"/>
    <property type="match status" value="1"/>
</dbReference>
<dbReference type="SMART" id="SM00324">
    <property type="entry name" value="RhoGAP"/>
    <property type="match status" value="1"/>
</dbReference>
<dbReference type="SUPFAM" id="SSF54236">
    <property type="entry name" value="Ubiquitin-like"/>
    <property type="match status" value="1"/>
</dbReference>
<reference evidence="6" key="1">
    <citation type="submission" date="2016-11" db="UniProtKB">
        <authorList>
            <consortium name="WormBaseParasite"/>
        </authorList>
    </citation>
    <scope>IDENTIFICATION</scope>
</reference>
<dbReference type="InterPro" id="IPR039540">
    <property type="entry name" value="UBL3-like_ubiquitin_dom"/>
</dbReference>
<dbReference type="GO" id="GO:0005737">
    <property type="term" value="C:cytoplasm"/>
    <property type="evidence" value="ECO:0007669"/>
    <property type="project" value="TreeGrafter"/>
</dbReference>
<dbReference type="GO" id="GO:0007165">
    <property type="term" value="P:signal transduction"/>
    <property type="evidence" value="ECO:0007669"/>
    <property type="project" value="InterPro"/>
</dbReference>
<evidence type="ECO:0000259" key="4">
    <source>
        <dbReference type="PROSITE" id="PS50238"/>
    </source>
</evidence>
<dbReference type="Proteomes" id="UP000095280">
    <property type="component" value="Unplaced"/>
</dbReference>
<sequence length="1485" mass="163840">IISLNLPPGFLDEEELGWAKVVGRHKYLFALNRRRAYLAYYRSDEEFRAHVQTHRMSLRTCLIKPNPTKSGLDLISASVRLTLQFEDSQRLEKFRSLVESAIRTDWTGEESEPAAAAATDASAATNPVSQQLLQVNSNLSTSTSSLSLPVRHQRSASDSSAVTAAAAAAVMTAVLKNESNRVCGDCGAANPLWASLNLCVTLCDDCSGHHRKLSTDFSKVHGLKFDVKVWTDEVVQLFLQLGNGASNRQRSYKRSLLHPAPIQIQFLVPQGAAQGGAAAVRDPQDRLNYIVRKYVRKAHADDTPPLEFANSKPLEAVMRAIHLSKLDSVQHLISDNSLEKKLVDLNRKAVGEVLLWDQCITSGEQLWLCLRSNGLLCLYKQEMSVKEKLDCSHLCFLQLSGSFLQLATEAASFQLAIKERLSAWWHQLCRHLLPGLPDETAANQYNMVLKVTVQMAEFGSEPLDCILAFGQRRMWVVTEGQLAPDPKLCFDLRHVQSYRQSNDQRCCVHLCLPRGPRQDAVNLRIVSPSPDHANELLRALESALISGQSLEDQPLDSKGLPLLASACLHFVANYGFETEGIYRLAGNQQRVAELLAEFKKSPLKFRLFYTQESDVHVATGLLKLFLRDLSDPPLPPRLTEKLVLANENPSQCAEHLRQLKKRRPVSYAFLRALILHTAVLIGYSQQNKMSLENMSLILGQSLRPSENAGEFLYPLTLPRAASSSAGSISLPILLAKFQVMPISKLVQLMVRNRQQILNITDEEVDHEKSMYQQAKRIIDQQQQSTHQQQPPVAVADILIPVFIGEETDLSVNVRVASSTDARDIVRLACEKLTSRNLKADSCCLFETMETLASGSDHVTTSDQCETDTMESDVADELARVNQCTQMERLVDPRELVKPILNRWQAWASESSGMSYYATRMRFRLREYPASAWPVFYGQDNILVERKFYTNVRAEYCGPRTPASKLAGCLATLDGHELILMPPSGRLAALPGIQKLQSLGQGHMLSPVRLGLADHYLFYGADLRRLGRSDRGEKRCRAFTLMSLHEGLGGGGADVGGSGGFLGHTIVFPKKEEDQFKPFFTQAMRILDELGRSSPQINVTALGIEPGPLAHESAAPDHCGYGNSPYSINGIRHPKEKSERSANKTMATVPAAVPSDRVNLRLLLVSGSSHCFLFSPDDCAQEITDFVYNNWPEDWSQAERPASNILRLIYQGRFLHRSVTLAALRLPPGGTTVMHLVARDSAPEPRADDERRRAKGGICCCCCNGCCCLRKLLLRLSRRDIRAATMTLSGHGCFSRHQYLQGNATNATCSFCNSAMQRSTVRHQQSLPLSQPSNANRGFVLRQQTSLQTAAADGAPSGQQFVQIVQNSTGGQRQPPQVVYLRPVSSSSAAPPGSGAALRMLEPPPPYCLVDSHQSFVQQMQLLSLPSQPPPYTAVASSAVPASSQTPRFVSYAPSGAFVPASSVATAVQPQARRVALARCGTATNT</sequence>
<dbReference type="InterPro" id="IPR000626">
    <property type="entry name" value="Ubiquitin-like_dom"/>
</dbReference>
<dbReference type="PRINTS" id="PR00405">
    <property type="entry name" value="REVINTRACTNG"/>
</dbReference>
<dbReference type="GO" id="GO:0008270">
    <property type="term" value="F:zinc ion binding"/>
    <property type="evidence" value="ECO:0007669"/>
    <property type="project" value="UniProtKB-KW"/>
</dbReference>
<dbReference type="SMART" id="SM00105">
    <property type="entry name" value="ArfGap"/>
    <property type="match status" value="1"/>
</dbReference>
<dbReference type="InterPro" id="IPR029071">
    <property type="entry name" value="Ubiquitin-like_domsf"/>
</dbReference>
<evidence type="ECO:0000259" key="3">
    <source>
        <dbReference type="PROSITE" id="PS50115"/>
    </source>
</evidence>
<organism evidence="5 6">
    <name type="scientific">Macrostomum lignano</name>
    <dbReference type="NCBI Taxonomy" id="282301"/>
    <lineage>
        <taxon>Eukaryota</taxon>
        <taxon>Metazoa</taxon>
        <taxon>Spiralia</taxon>
        <taxon>Lophotrochozoa</taxon>
        <taxon>Platyhelminthes</taxon>
        <taxon>Rhabditophora</taxon>
        <taxon>Macrostomorpha</taxon>
        <taxon>Macrostomida</taxon>
        <taxon>Macrostomidae</taxon>
        <taxon>Macrostomum</taxon>
    </lineage>
</organism>
<evidence type="ECO:0000259" key="2">
    <source>
        <dbReference type="PROSITE" id="PS50053"/>
    </source>
</evidence>
<dbReference type="InterPro" id="IPR001164">
    <property type="entry name" value="ArfGAP_dom"/>
</dbReference>
<name>A0A1I8GZC8_9PLAT</name>
<keyword evidence="1" id="KW-0863">Zinc-finger</keyword>
<dbReference type="Pfam" id="PF01412">
    <property type="entry name" value="ArfGap"/>
    <property type="match status" value="1"/>
</dbReference>
<dbReference type="PROSITE" id="PS50053">
    <property type="entry name" value="UBIQUITIN_2"/>
    <property type="match status" value="1"/>
</dbReference>
<evidence type="ECO:0000313" key="5">
    <source>
        <dbReference type="Proteomes" id="UP000095280"/>
    </source>
</evidence>
<dbReference type="Pfam" id="PF13881">
    <property type="entry name" value="Rad60-SLD_2"/>
    <property type="match status" value="1"/>
</dbReference>